<keyword evidence="9 12" id="KW-0560">Oxidoreductase</keyword>
<keyword evidence="3" id="KW-0820">tRNA-binding</keyword>
<evidence type="ECO:0000256" key="4">
    <source>
        <dbReference type="ARBA" id="ARBA00022630"/>
    </source>
</evidence>
<feature type="binding site" evidence="14">
    <location>
        <position position="171"/>
    </location>
    <ligand>
        <name>FMN</name>
        <dbReference type="ChEBI" id="CHEBI:58210"/>
    </ligand>
</feature>
<evidence type="ECO:0000256" key="14">
    <source>
        <dbReference type="PIRSR" id="PIRSR006621-2"/>
    </source>
</evidence>
<keyword evidence="5 12" id="KW-0288">FMN</keyword>
<dbReference type="Proteomes" id="UP000192330">
    <property type="component" value="Unassembled WGS sequence"/>
</dbReference>
<evidence type="ECO:0000256" key="9">
    <source>
        <dbReference type="ARBA" id="ARBA00023002"/>
    </source>
</evidence>
<feature type="active site" description="Proton donor" evidence="13">
    <location>
        <position position="102"/>
    </location>
</feature>
<evidence type="ECO:0000256" key="5">
    <source>
        <dbReference type="ARBA" id="ARBA00022643"/>
    </source>
</evidence>
<reference evidence="16 17" key="1">
    <citation type="submission" date="2017-04" db="EMBL/GenBank/DDBJ databases">
        <authorList>
            <person name="Afonso C.L."/>
            <person name="Miller P.J."/>
            <person name="Scott M.A."/>
            <person name="Spackman E."/>
            <person name="Goraichik I."/>
            <person name="Dimitrov K.M."/>
            <person name="Suarez D.L."/>
            <person name="Swayne D.E."/>
        </authorList>
    </citation>
    <scope>NUCLEOTIDE SEQUENCE [LARGE SCALE GENOMIC DNA]</scope>
    <source>
        <strain evidence="16 17">CGMCC 1.12644</strain>
    </source>
</reference>
<comment type="function">
    <text evidence="2 12">Catalyzes the synthesis of 5,6-dihydrouridine (D), a modified base found in the D-loop of most tRNAs, via the reduction of the C5-C6 double bond in target uridines.</text>
</comment>
<keyword evidence="6 12" id="KW-0819">tRNA processing</keyword>
<keyword evidence="14" id="KW-0547">Nucleotide-binding</keyword>
<comment type="catalytic activity">
    <reaction evidence="10">
        <text>a 5,6-dihydrouridine in tRNA + NADP(+) = a uridine in tRNA + NADPH + H(+)</text>
        <dbReference type="Rhea" id="RHEA:23624"/>
        <dbReference type="Rhea" id="RHEA-COMP:13339"/>
        <dbReference type="Rhea" id="RHEA-COMP:13887"/>
        <dbReference type="ChEBI" id="CHEBI:15378"/>
        <dbReference type="ChEBI" id="CHEBI:57783"/>
        <dbReference type="ChEBI" id="CHEBI:58349"/>
        <dbReference type="ChEBI" id="CHEBI:65315"/>
        <dbReference type="ChEBI" id="CHEBI:74443"/>
    </reaction>
</comment>
<evidence type="ECO:0000256" key="1">
    <source>
        <dbReference type="ARBA" id="ARBA00001917"/>
    </source>
</evidence>
<keyword evidence="8" id="KW-0694">RNA-binding</keyword>
<evidence type="ECO:0000313" key="17">
    <source>
        <dbReference type="Proteomes" id="UP000192330"/>
    </source>
</evidence>
<keyword evidence="17" id="KW-1185">Reference proteome</keyword>
<dbReference type="InterPro" id="IPR001269">
    <property type="entry name" value="DUS_fam"/>
</dbReference>
<dbReference type="STRING" id="1387277.SAMN06295998_104228"/>
<protein>
    <recommendedName>
        <fullName evidence="12">tRNA-dihydrouridine synthase</fullName>
        <ecNumber evidence="12">1.3.1.-</ecNumber>
    </recommendedName>
</protein>
<dbReference type="InterPro" id="IPR013785">
    <property type="entry name" value="Aldolase_TIM"/>
</dbReference>
<dbReference type="PANTHER" id="PTHR45846">
    <property type="entry name" value="TRNA-DIHYDROURIDINE(47) SYNTHASE [NAD(P)(+)]-LIKE"/>
    <property type="match status" value="1"/>
</dbReference>
<dbReference type="AlphaFoldDB" id="A0A1W2BPC1"/>
<dbReference type="GO" id="GO:0000049">
    <property type="term" value="F:tRNA binding"/>
    <property type="evidence" value="ECO:0007669"/>
    <property type="project" value="UniProtKB-KW"/>
</dbReference>
<dbReference type="EMBL" id="FWYD01000004">
    <property type="protein sequence ID" value="SMC74777.1"/>
    <property type="molecule type" value="Genomic_DNA"/>
</dbReference>
<dbReference type="GO" id="GO:0050660">
    <property type="term" value="F:flavin adenine dinucleotide binding"/>
    <property type="evidence" value="ECO:0007669"/>
    <property type="project" value="InterPro"/>
</dbReference>
<dbReference type="EC" id="1.3.1.-" evidence="12"/>
<evidence type="ECO:0000256" key="11">
    <source>
        <dbReference type="ARBA" id="ARBA00048802"/>
    </source>
</evidence>
<comment type="similarity">
    <text evidence="12">Belongs to the dus family.</text>
</comment>
<evidence type="ECO:0000256" key="8">
    <source>
        <dbReference type="ARBA" id="ARBA00022884"/>
    </source>
</evidence>
<dbReference type="Pfam" id="PF01207">
    <property type="entry name" value="Dus"/>
    <property type="match status" value="1"/>
</dbReference>
<feature type="binding site" evidence="14">
    <location>
        <begin position="18"/>
        <end position="20"/>
    </location>
    <ligand>
        <name>FMN</name>
        <dbReference type="ChEBI" id="CHEBI:58210"/>
    </ligand>
</feature>
<dbReference type="Gene3D" id="3.20.20.70">
    <property type="entry name" value="Aldolase class I"/>
    <property type="match status" value="1"/>
</dbReference>
<feature type="binding site" evidence="14">
    <location>
        <position position="141"/>
    </location>
    <ligand>
        <name>FMN</name>
        <dbReference type="ChEBI" id="CHEBI:58210"/>
    </ligand>
</feature>
<dbReference type="PIRSF" id="PIRSF006621">
    <property type="entry name" value="Dus"/>
    <property type="match status" value="1"/>
</dbReference>
<evidence type="ECO:0000256" key="12">
    <source>
        <dbReference type="PIRNR" id="PIRNR006621"/>
    </source>
</evidence>
<accession>A0A1W2BPC1</accession>
<dbReference type="SUPFAM" id="SSF51395">
    <property type="entry name" value="FMN-linked oxidoreductases"/>
    <property type="match status" value="1"/>
</dbReference>
<evidence type="ECO:0000256" key="10">
    <source>
        <dbReference type="ARBA" id="ARBA00048205"/>
    </source>
</evidence>
<dbReference type="InterPro" id="IPR024036">
    <property type="entry name" value="tRNA-dHydroUridine_Synthase_C"/>
</dbReference>
<dbReference type="PANTHER" id="PTHR45846:SF1">
    <property type="entry name" value="TRNA-DIHYDROURIDINE(47) SYNTHASE [NAD(P)(+)]-LIKE"/>
    <property type="match status" value="1"/>
</dbReference>
<keyword evidence="7" id="KW-0521">NADP</keyword>
<evidence type="ECO:0000256" key="6">
    <source>
        <dbReference type="ARBA" id="ARBA00022694"/>
    </source>
</evidence>
<sequence>MAIELADITVDPPILLAPMAGITDLPFRELVSGFGAGLVVSEMVASQEMVQAKTGVREKAELGFGRANTSVQLAGRDAYWMAEAARMVAANGARVIDINMGCPAKKVVGGYSGSALMRDPDQALRLIEAVVEAVNLPVTLKMRLGWDSDCLNAPDIARRAEGAGVQMITVHGRTRCQFYKGRADWAAIRAVKQAVAIPVIANGDIVDLATARQARAQSGADGVMIGRGAQGQPWLLAHVASALHGHPAPQIPHGSALVALVAGHYEAMLSFYGVDLGLRVSRKHLAWYMDVAGTAAPMRRCILTAKTPAEVLDGLEPALLYGQGVAAA</sequence>
<keyword evidence="4 12" id="KW-0285">Flavoprotein</keyword>
<name>A0A1W2BPC1_9RHOB</name>
<dbReference type="Gene3D" id="1.10.1200.80">
    <property type="entry name" value="Putative flavin oxidoreducatase, domain 2"/>
    <property type="match status" value="1"/>
</dbReference>
<dbReference type="InterPro" id="IPR004652">
    <property type="entry name" value="DusB-like"/>
</dbReference>
<dbReference type="InterPro" id="IPR018517">
    <property type="entry name" value="tRNA_hU_synthase_CS"/>
</dbReference>
<dbReference type="GO" id="GO:0017150">
    <property type="term" value="F:tRNA dihydrouridine synthase activity"/>
    <property type="evidence" value="ECO:0007669"/>
    <property type="project" value="InterPro"/>
</dbReference>
<evidence type="ECO:0000313" key="16">
    <source>
        <dbReference type="EMBL" id="SMC74777.1"/>
    </source>
</evidence>
<evidence type="ECO:0000256" key="2">
    <source>
        <dbReference type="ARBA" id="ARBA00002790"/>
    </source>
</evidence>
<dbReference type="InterPro" id="IPR035587">
    <property type="entry name" value="DUS-like_FMN-bd"/>
</dbReference>
<dbReference type="OrthoDB" id="9764501at2"/>
<evidence type="ECO:0000256" key="13">
    <source>
        <dbReference type="PIRSR" id="PIRSR006621-1"/>
    </source>
</evidence>
<organism evidence="16 17">
    <name type="scientific">Primorskyibacter flagellatus</name>
    <dbReference type="NCBI Taxonomy" id="1387277"/>
    <lineage>
        <taxon>Bacteria</taxon>
        <taxon>Pseudomonadati</taxon>
        <taxon>Pseudomonadota</taxon>
        <taxon>Alphaproteobacteria</taxon>
        <taxon>Rhodobacterales</taxon>
        <taxon>Roseobacteraceae</taxon>
        <taxon>Primorskyibacter</taxon>
    </lineage>
</organism>
<evidence type="ECO:0000256" key="7">
    <source>
        <dbReference type="ARBA" id="ARBA00022857"/>
    </source>
</evidence>
<feature type="domain" description="DUS-like FMN-binding" evidence="15">
    <location>
        <begin position="15"/>
        <end position="316"/>
    </location>
</feature>
<dbReference type="PROSITE" id="PS01136">
    <property type="entry name" value="UPF0034"/>
    <property type="match status" value="1"/>
</dbReference>
<gene>
    <name evidence="16" type="ORF">SAMN06295998_104228</name>
</gene>
<evidence type="ECO:0000256" key="3">
    <source>
        <dbReference type="ARBA" id="ARBA00022555"/>
    </source>
</evidence>
<feature type="binding site" evidence="14">
    <location>
        <begin position="226"/>
        <end position="227"/>
    </location>
    <ligand>
        <name>FMN</name>
        <dbReference type="ChEBI" id="CHEBI:58210"/>
    </ligand>
</feature>
<comment type="cofactor">
    <cofactor evidence="1 12 14">
        <name>FMN</name>
        <dbReference type="ChEBI" id="CHEBI:58210"/>
    </cofactor>
</comment>
<dbReference type="NCBIfam" id="TIGR00737">
    <property type="entry name" value="nifR3_yhdG"/>
    <property type="match status" value="1"/>
</dbReference>
<proteinExistence type="inferred from homology"/>
<evidence type="ECO:0000259" key="15">
    <source>
        <dbReference type="Pfam" id="PF01207"/>
    </source>
</evidence>
<feature type="binding site" evidence="14">
    <location>
        <position position="72"/>
    </location>
    <ligand>
        <name>FMN</name>
        <dbReference type="ChEBI" id="CHEBI:58210"/>
    </ligand>
</feature>
<dbReference type="RefSeq" id="WP_084352739.1">
    <property type="nucleotide sequence ID" value="NZ_FWYD01000004.1"/>
</dbReference>
<dbReference type="CDD" id="cd02801">
    <property type="entry name" value="DUS_like_FMN"/>
    <property type="match status" value="1"/>
</dbReference>
<comment type="catalytic activity">
    <reaction evidence="11">
        <text>a 5,6-dihydrouridine in tRNA + NAD(+) = a uridine in tRNA + NADH + H(+)</text>
        <dbReference type="Rhea" id="RHEA:54452"/>
        <dbReference type="Rhea" id="RHEA-COMP:13339"/>
        <dbReference type="Rhea" id="RHEA-COMP:13887"/>
        <dbReference type="ChEBI" id="CHEBI:15378"/>
        <dbReference type="ChEBI" id="CHEBI:57540"/>
        <dbReference type="ChEBI" id="CHEBI:57945"/>
        <dbReference type="ChEBI" id="CHEBI:65315"/>
        <dbReference type="ChEBI" id="CHEBI:74443"/>
    </reaction>
</comment>